<comment type="subcellular location">
    <subcellularLocation>
        <location evidence="1">Membrane</location>
        <topology evidence="1">Multi-pass membrane protein</topology>
    </subcellularLocation>
</comment>
<name>A0A7E5WUW4_TRINI</name>
<dbReference type="KEGG" id="tnl:113505948"/>
<proteinExistence type="predicted"/>
<dbReference type="InParanoid" id="A0A7E5WUW4"/>
<feature type="domain" description="Major facilitator superfamily (MFS) profile" evidence="7">
    <location>
        <begin position="25"/>
        <end position="509"/>
    </location>
</feature>
<dbReference type="PANTHER" id="PTHR24064">
    <property type="entry name" value="SOLUTE CARRIER FAMILY 22 MEMBER"/>
    <property type="match status" value="1"/>
</dbReference>
<keyword evidence="3 6" id="KW-1133">Transmembrane helix</keyword>
<dbReference type="OrthoDB" id="5296287at2759"/>
<feature type="transmembrane region" description="Helical" evidence="6">
    <location>
        <begin position="245"/>
        <end position="264"/>
    </location>
</feature>
<dbReference type="RefSeq" id="XP_026744638.1">
    <property type="nucleotide sequence ID" value="XM_026888837.1"/>
</dbReference>
<evidence type="ECO:0000256" key="4">
    <source>
        <dbReference type="ARBA" id="ARBA00023136"/>
    </source>
</evidence>
<dbReference type="GO" id="GO:0022857">
    <property type="term" value="F:transmembrane transporter activity"/>
    <property type="evidence" value="ECO:0007669"/>
    <property type="project" value="InterPro"/>
</dbReference>
<evidence type="ECO:0000256" key="2">
    <source>
        <dbReference type="ARBA" id="ARBA00022692"/>
    </source>
</evidence>
<gene>
    <name evidence="9" type="primary">LOC113505948</name>
</gene>
<dbReference type="InterPro" id="IPR005828">
    <property type="entry name" value="MFS_sugar_transport-like"/>
</dbReference>
<protein>
    <submittedName>
        <fullName evidence="9">Solute carrier family 22 member 21</fullName>
    </submittedName>
</protein>
<organism evidence="8 9">
    <name type="scientific">Trichoplusia ni</name>
    <name type="common">Cabbage looper</name>
    <dbReference type="NCBI Taxonomy" id="7111"/>
    <lineage>
        <taxon>Eukaryota</taxon>
        <taxon>Metazoa</taxon>
        <taxon>Ecdysozoa</taxon>
        <taxon>Arthropoda</taxon>
        <taxon>Hexapoda</taxon>
        <taxon>Insecta</taxon>
        <taxon>Pterygota</taxon>
        <taxon>Neoptera</taxon>
        <taxon>Endopterygota</taxon>
        <taxon>Lepidoptera</taxon>
        <taxon>Glossata</taxon>
        <taxon>Ditrysia</taxon>
        <taxon>Noctuoidea</taxon>
        <taxon>Noctuidae</taxon>
        <taxon>Plusiinae</taxon>
        <taxon>Trichoplusia</taxon>
    </lineage>
</organism>
<keyword evidence="4 6" id="KW-0472">Membrane</keyword>
<reference evidence="9" key="1">
    <citation type="submission" date="2025-08" db="UniProtKB">
        <authorList>
            <consortium name="RefSeq"/>
        </authorList>
    </citation>
    <scope>IDENTIFICATION</scope>
</reference>
<dbReference type="GeneID" id="113505948"/>
<dbReference type="Pfam" id="PF00083">
    <property type="entry name" value="Sugar_tr"/>
    <property type="match status" value="1"/>
</dbReference>
<sequence length="548" mass="61793">MDSFYDRALSEVGHDGSFQVKFDLMYNILFSGLWVMAYNNMILALTIIPHTCKVPKKPENISENLWKFKYIPTIEDATGKSKLSDCLIYTSEENNKTKGCDVYEYDKTWFETTIPSENNWVCENEIHVANVFAYSRISEITGSLFFGWFGDVYGRKPSYIISLTMLIIGRFTSVLGSSSSAIFVVGCVIASFPSWTAVQSASVISIEISSAKRRATITKLRLVAFSFGLSVMPLIYWWFKKWKPFLLITIATQLPFLLFSAKMIESPQWLWITKQPKKCVQTLKRMEKANGTKLKPETEVEILLNEPDISSKSEVVSPLAVFAGRRMATNTILQLLLWISVSVNYNVAIISSAEKSAGNPFLGFAWQSLAEIPGYFVAAWLADRIGRRYTGALSSALITVIWIILAFSEMSDIDFLKNDILISVLWITIRITITVTYYAISLFNMELYPTCLRQLGMSLGNVMSGVAGMSAPYILHLGRRIDARYPSIILIATTIIGGILSSYFLPETLNAKLPETLEEAQRFGHREQRRDVRTKEEAVELSTLTAQQ</sequence>
<evidence type="ECO:0000259" key="7">
    <source>
        <dbReference type="PROSITE" id="PS50850"/>
    </source>
</evidence>
<dbReference type="InterPro" id="IPR036259">
    <property type="entry name" value="MFS_trans_sf"/>
</dbReference>
<dbReference type="Proteomes" id="UP000322000">
    <property type="component" value="Chromosome 2"/>
</dbReference>
<evidence type="ECO:0000313" key="9">
    <source>
        <dbReference type="RefSeq" id="XP_026744638.1"/>
    </source>
</evidence>
<feature type="transmembrane region" description="Helical" evidence="6">
    <location>
        <begin position="420"/>
        <end position="443"/>
    </location>
</feature>
<dbReference type="InterPro" id="IPR005829">
    <property type="entry name" value="Sugar_transporter_CS"/>
</dbReference>
<dbReference type="AlphaFoldDB" id="A0A7E5WUW4"/>
<dbReference type="PROSITE" id="PS00216">
    <property type="entry name" value="SUGAR_TRANSPORT_1"/>
    <property type="match status" value="1"/>
</dbReference>
<feature type="transmembrane region" description="Helical" evidence="6">
    <location>
        <begin position="220"/>
        <end position="239"/>
    </location>
</feature>
<feature type="transmembrane region" description="Helical" evidence="6">
    <location>
        <begin position="389"/>
        <end position="408"/>
    </location>
</feature>
<feature type="transmembrane region" description="Helical" evidence="6">
    <location>
        <begin position="24"/>
        <end position="48"/>
    </location>
</feature>
<dbReference type="InterPro" id="IPR020846">
    <property type="entry name" value="MFS_dom"/>
</dbReference>
<accession>A0A7E5WUW4</accession>
<dbReference type="SUPFAM" id="SSF103473">
    <property type="entry name" value="MFS general substrate transporter"/>
    <property type="match status" value="1"/>
</dbReference>
<evidence type="ECO:0000256" key="6">
    <source>
        <dbReference type="SAM" id="Phobius"/>
    </source>
</evidence>
<evidence type="ECO:0000256" key="3">
    <source>
        <dbReference type="ARBA" id="ARBA00022989"/>
    </source>
</evidence>
<evidence type="ECO:0000256" key="1">
    <source>
        <dbReference type="ARBA" id="ARBA00004141"/>
    </source>
</evidence>
<feature type="region of interest" description="Disordered" evidence="5">
    <location>
        <begin position="523"/>
        <end position="548"/>
    </location>
</feature>
<feature type="compositionally biased region" description="Basic and acidic residues" evidence="5">
    <location>
        <begin position="523"/>
        <end position="538"/>
    </location>
</feature>
<dbReference type="PROSITE" id="PS50850">
    <property type="entry name" value="MFS"/>
    <property type="match status" value="1"/>
</dbReference>
<keyword evidence="8" id="KW-1185">Reference proteome</keyword>
<feature type="transmembrane region" description="Helical" evidence="6">
    <location>
        <begin position="455"/>
        <end position="475"/>
    </location>
</feature>
<feature type="transmembrane region" description="Helical" evidence="6">
    <location>
        <begin position="487"/>
        <end position="505"/>
    </location>
</feature>
<keyword evidence="2 6" id="KW-0812">Transmembrane</keyword>
<dbReference type="GO" id="GO:0016020">
    <property type="term" value="C:membrane"/>
    <property type="evidence" value="ECO:0007669"/>
    <property type="project" value="UniProtKB-SubCell"/>
</dbReference>
<dbReference type="Gene3D" id="1.20.1250.20">
    <property type="entry name" value="MFS general substrate transporter like domains"/>
    <property type="match status" value="1"/>
</dbReference>
<feature type="transmembrane region" description="Helical" evidence="6">
    <location>
        <begin position="335"/>
        <end position="352"/>
    </location>
</feature>
<evidence type="ECO:0000313" key="8">
    <source>
        <dbReference type="Proteomes" id="UP000322000"/>
    </source>
</evidence>
<feature type="transmembrane region" description="Helical" evidence="6">
    <location>
        <begin position="364"/>
        <end position="382"/>
    </location>
</feature>
<evidence type="ECO:0000256" key="5">
    <source>
        <dbReference type="SAM" id="MobiDB-lite"/>
    </source>
</evidence>